<comment type="caution">
    <text evidence="9">The sequence shown here is derived from an EMBL/GenBank/DDBJ whole genome shotgun (WGS) entry which is preliminary data.</text>
</comment>
<evidence type="ECO:0000256" key="4">
    <source>
        <dbReference type="ARBA" id="ARBA00023125"/>
    </source>
</evidence>
<dbReference type="InterPro" id="IPR011990">
    <property type="entry name" value="TPR-like_helical_dom_sf"/>
</dbReference>
<keyword evidence="10" id="KW-1185">Reference proteome</keyword>
<dbReference type="InterPro" id="IPR002182">
    <property type="entry name" value="NB-ARC"/>
</dbReference>
<dbReference type="SUPFAM" id="SSF48452">
    <property type="entry name" value="TPR-like"/>
    <property type="match status" value="3"/>
</dbReference>
<dbReference type="InterPro" id="IPR027417">
    <property type="entry name" value="P-loop_NTPase"/>
</dbReference>
<dbReference type="EMBL" id="JAJVCN010000001">
    <property type="protein sequence ID" value="MCE7002579.1"/>
    <property type="molecule type" value="Genomic_DNA"/>
</dbReference>
<dbReference type="Gene3D" id="1.10.10.10">
    <property type="entry name" value="Winged helix-like DNA-binding domain superfamily/Winged helix DNA-binding domain"/>
    <property type="match status" value="2"/>
</dbReference>
<keyword evidence="2" id="KW-0677">Repeat</keyword>
<accession>A0ABS8Z3T3</accession>
<dbReference type="PANTHER" id="PTHR35807">
    <property type="entry name" value="TRANSCRIPTIONAL REGULATOR REDD-RELATED"/>
    <property type="match status" value="1"/>
</dbReference>
<sequence length="1000" mass="110933">MEFQLLGPVRAISDGRQVDLGVRKQRFVLAMMLLDANKLVPADRLVELTWPDEAPRSARGVIHTHISRLRSVLNAADAERHGVALISNGPGYMMKCDPKRIDVNKFMDLCTEARGLAEEEARIRVLDDALALWDGPALASVAPEEVRARLTRHLDEARLLAMEERIDAHMRLGRHAEVIHELTELEAQHPYRQQIVAQLMLALHRSDRGPDALTAYQKLYHRLDHELGVEPAPALRDLQTRILRDDPALKLNPKEKIKAGPRQLPPDVDHYIGRQGHIDEICELLIPRTDDVLPIVAVTGKPGLGKTALAVKAGRKLVAKFPDGQLFIDLHGNSPRPRDPSEVLARFLRDLGVDGADVPSTLEERVGLFRDRTAGRRILVVLDNAATEQQVRLLIPGNAECAVLITSRRRLTGLDMRKLVDLDVLDRSDALELLTDLVGTERLATDDTHAQRIVDLCGGLPLALRIVGTKLRSRPHLTASSLAERLEDERTRLDELVGGDREIRASFLLSYDSLDEEHQRAFRLLALMPDNGLPPWAVAAVLDVDYRTSERLVEDLVDVNLVEATPGRYQFHDLMRLYAQEKLADDPSRDEARIRLINAYLYLGKRADAMLDFGGLHQFNPPQFTMDTPGVLAEIDRGPALWLDQEYPAILEAIEHAAATGMDELTCQLSATVAAFFELRAQWADLKRVGELSLAAAGRFSSPYWTAYAQFAVGLAARETRDFRRAEESFRAGLQILPKAHDPLLEVVTLLSVGVAERLQGRWDEAAKYFDGCLSVLEALDKPRWRAYTLRESGVLDRYRGNWDRAEQRLREAIGTFERLGDQRWIGATLRELGIVRRGVGDYAGSLEILLKSRDALRGAGDLRREGASLRCLAETHRALGSFEEARACAEQGLDILELTLDSHGLACTQVVLADVLMDMGDISGAGVQLEKGLVALRVSGDPRWHGKALVTRARYLSLTGDACGAEVAIDEARTLLLDVGAFEAGLISGKLARLVGPSC</sequence>
<keyword evidence="5" id="KW-0804">Transcription</keyword>
<dbReference type="Gene3D" id="3.40.50.300">
    <property type="entry name" value="P-loop containing nucleotide triphosphate hydrolases"/>
    <property type="match status" value="1"/>
</dbReference>
<comment type="similarity">
    <text evidence="1">Belongs to the AfsR/DnrI/RedD regulatory family.</text>
</comment>
<dbReference type="Gene3D" id="1.25.40.10">
    <property type="entry name" value="Tetratricopeptide repeat domain"/>
    <property type="match status" value="3"/>
</dbReference>
<reference evidence="9 10" key="1">
    <citation type="submission" date="2021-12" db="EMBL/GenBank/DDBJ databases">
        <title>Genome sequence of Kibdelosporangium philippinense ATCC 49844.</title>
        <authorList>
            <person name="Fedorov E.A."/>
            <person name="Omeragic M."/>
            <person name="Shalygina K.F."/>
            <person name="Maclea K.S."/>
        </authorList>
    </citation>
    <scope>NUCLEOTIDE SEQUENCE [LARGE SCALE GENOMIC DNA]</scope>
    <source>
        <strain evidence="9 10">ATCC 49844</strain>
    </source>
</reference>
<evidence type="ECO:0000256" key="6">
    <source>
        <dbReference type="PROSITE-ProRule" id="PRU00339"/>
    </source>
</evidence>
<dbReference type="PROSITE" id="PS51755">
    <property type="entry name" value="OMPR_PHOB"/>
    <property type="match status" value="1"/>
</dbReference>
<dbReference type="Pfam" id="PF13424">
    <property type="entry name" value="TPR_12"/>
    <property type="match status" value="2"/>
</dbReference>
<keyword evidence="3" id="KW-0805">Transcription regulation</keyword>
<evidence type="ECO:0000313" key="9">
    <source>
        <dbReference type="EMBL" id="MCE7002579.1"/>
    </source>
</evidence>
<evidence type="ECO:0000256" key="3">
    <source>
        <dbReference type="ARBA" id="ARBA00023015"/>
    </source>
</evidence>
<dbReference type="Gene3D" id="1.10.8.430">
    <property type="entry name" value="Helical domain of apoptotic protease-activating factors"/>
    <property type="match status" value="1"/>
</dbReference>
<dbReference type="Pfam" id="PF00486">
    <property type="entry name" value="Trans_reg_C"/>
    <property type="match status" value="1"/>
</dbReference>
<evidence type="ECO:0000259" key="8">
    <source>
        <dbReference type="PROSITE" id="PS51755"/>
    </source>
</evidence>
<evidence type="ECO:0000256" key="7">
    <source>
        <dbReference type="PROSITE-ProRule" id="PRU01091"/>
    </source>
</evidence>
<dbReference type="SMART" id="SM01043">
    <property type="entry name" value="BTAD"/>
    <property type="match status" value="1"/>
</dbReference>
<organism evidence="9 10">
    <name type="scientific">Kibdelosporangium philippinense</name>
    <dbReference type="NCBI Taxonomy" id="211113"/>
    <lineage>
        <taxon>Bacteria</taxon>
        <taxon>Bacillati</taxon>
        <taxon>Actinomycetota</taxon>
        <taxon>Actinomycetes</taxon>
        <taxon>Pseudonocardiales</taxon>
        <taxon>Pseudonocardiaceae</taxon>
        <taxon>Kibdelosporangium</taxon>
    </lineage>
</organism>
<name>A0ABS8Z3T3_9PSEU</name>
<evidence type="ECO:0000256" key="1">
    <source>
        <dbReference type="ARBA" id="ARBA00005820"/>
    </source>
</evidence>
<dbReference type="PRINTS" id="PR00364">
    <property type="entry name" value="DISEASERSIST"/>
</dbReference>
<gene>
    <name evidence="9" type="ORF">LWC34_07005</name>
</gene>
<dbReference type="InterPro" id="IPR042197">
    <property type="entry name" value="Apaf_helical"/>
</dbReference>
<dbReference type="SUPFAM" id="SSF46894">
    <property type="entry name" value="C-terminal effector domain of the bipartite response regulators"/>
    <property type="match status" value="1"/>
</dbReference>
<dbReference type="InterPro" id="IPR036388">
    <property type="entry name" value="WH-like_DNA-bd_sf"/>
</dbReference>
<dbReference type="Pfam" id="PF03704">
    <property type="entry name" value="BTAD"/>
    <property type="match status" value="1"/>
</dbReference>
<keyword evidence="4 7" id="KW-0238">DNA-binding</keyword>
<dbReference type="PANTHER" id="PTHR35807:SF1">
    <property type="entry name" value="TRANSCRIPTIONAL REGULATOR REDD"/>
    <property type="match status" value="1"/>
</dbReference>
<dbReference type="CDD" id="cd15831">
    <property type="entry name" value="BTAD"/>
    <property type="match status" value="1"/>
</dbReference>
<dbReference type="InterPro" id="IPR051677">
    <property type="entry name" value="AfsR-DnrI-RedD_regulator"/>
</dbReference>
<dbReference type="PROSITE" id="PS50005">
    <property type="entry name" value="TPR"/>
    <property type="match status" value="1"/>
</dbReference>
<feature type="repeat" description="TPR" evidence="6">
    <location>
        <begin position="707"/>
        <end position="740"/>
    </location>
</feature>
<dbReference type="InterPro" id="IPR016032">
    <property type="entry name" value="Sig_transdc_resp-reg_C-effctor"/>
</dbReference>
<dbReference type="InterPro" id="IPR005158">
    <property type="entry name" value="BTAD"/>
</dbReference>
<keyword evidence="6" id="KW-0802">TPR repeat</keyword>
<dbReference type="InterPro" id="IPR001867">
    <property type="entry name" value="OmpR/PhoB-type_DNA-bd"/>
</dbReference>
<dbReference type="Pfam" id="PF00931">
    <property type="entry name" value="NB-ARC"/>
    <property type="match status" value="1"/>
</dbReference>
<dbReference type="SMART" id="SM00028">
    <property type="entry name" value="TPR"/>
    <property type="match status" value="3"/>
</dbReference>
<dbReference type="SUPFAM" id="SSF52540">
    <property type="entry name" value="P-loop containing nucleoside triphosphate hydrolases"/>
    <property type="match status" value="1"/>
</dbReference>
<proteinExistence type="inferred from homology"/>
<feature type="DNA-binding region" description="OmpR/PhoB-type" evidence="7">
    <location>
        <begin position="1"/>
        <end position="96"/>
    </location>
</feature>
<evidence type="ECO:0000313" key="10">
    <source>
        <dbReference type="Proteomes" id="UP001521150"/>
    </source>
</evidence>
<dbReference type="Proteomes" id="UP001521150">
    <property type="component" value="Unassembled WGS sequence"/>
</dbReference>
<dbReference type="InterPro" id="IPR019734">
    <property type="entry name" value="TPR_rpt"/>
</dbReference>
<evidence type="ECO:0000256" key="5">
    <source>
        <dbReference type="ARBA" id="ARBA00023163"/>
    </source>
</evidence>
<dbReference type="SMART" id="SM00862">
    <property type="entry name" value="Trans_reg_C"/>
    <property type="match status" value="1"/>
</dbReference>
<dbReference type="RefSeq" id="WP_233723841.1">
    <property type="nucleotide sequence ID" value="NZ_JAJVCN010000001.1"/>
</dbReference>
<feature type="domain" description="OmpR/PhoB-type" evidence="8">
    <location>
        <begin position="1"/>
        <end position="96"/>
    </location>
</feature>
<protein>
    <submittedName>
        <fullName evidence="9">Tetratricopeptide repeat protein</fullName>
    </submittedName>
</protein>
<evidence type="ECO:0000256" key="2">
    <source>
        <dbReference type="ARBA" id="ARBA00022737"/>
    </source>
</evidence>